<accession>A0A0E9TBJ3</accession>
<dbReference type="AlphaFoldDB" id="A0A0E9TBJ3"/>
<dbReference type="EMBL" id="GBXM01057790">
    <property type="protein sequence ID" value="JAH50787.1"/>
    <property type="molecule type" value="Transcribed_RNA"/>
</dbReference>
<reference evidence="1" key="2">
    <citation type="journal article" date="2015" name="Fish Shellfish Immunol.">
        <title>Early steps in the European eel (Anguilla anguilla)-Vibrio vulnificus interaction in the gills: Role of the RtxA13 toxin.</title>
        <authorList>
            <person name="Callol A."/>
            <person name="Pajuelo D."/>
            <person name="Ebbesson L."/>
            <person name="Teles M."/>
            <person name="MacKenzie S."/>
            <person name="Amaro C."/>
        </authorList>
    </citation>
    <scope>NUCLEOTIDE SEQUENCE</scope>
</reference>
<organism evidence="1">
    <name type="scientific">Anguilla anguilla</name>
    <name type="common">European freshwater eel</name>
    <name type="synonym">Muraena anguilla</name>
    <dbReference type="NCBI Taxonomy" id="7936"/>
    <lineage>
        <taxon>Eukaryota</taxon>
        <taxon>Metazoa</taxon>
        <taxon>Chordata</taxon>
        <taxon>Craniata</taxon>
        <taxon>Vertebrata</taxon>
        <taxon>Euteleostomi</taxon>
        <taxon>Actinopterygii</taxon>
        <taxon>Neopterygii</taxon>
        <taxon>Teleostei</taxon>
        <taxon>Anguilliformes</taxon>
        <taxon>Anguillidae</taxon>
        <taxon>Anguilla</taxon>
    </lineage>
</organism>
<evidence type="ECO:0000313" key="1">
    <source>
        <dbReference type="EMBL" id="JAH50787.1"/>
    </source>
</evidence>
<name>A0A0E9TBJ3_ANGAN</name>
<protein>
    <submittedName>
        <fullName evidence="1">Uncharacterized protein</fullName>
    </submittedName>
</protein>
<reference evidence="1" key="1">
    <citation type="submission" date="2014-11" db="EMBL/GenBank/DDBJ databases">
        <authorList>
            <person name="Amaro Gonzalez C."/>
        </authorList>
    </citation>
    <scope>NUCLEOTIDE SEQUENCE</scope>
</reference>
<sequence length="34" mass="3972">MALFEGHMCAIKTMYQKFLEICGELFMGIHKNVH</sequence>
<proteinExistence type="predicted"/>